<dbReference type="InterPro" id="IPR046532">
    <property type="entry name" value="DUF6597"/>
</dbReference>
<dbReference type="InterPro" id="IPR009057">
    <property type="entry name" value="Homeodomain-like_sf"/>
</dbReference>
<dbReference type="SUPFAM" id="SSF46689">
    <property type="entry name" value="Homeodomain-like"/>
    <property type="match status" value="1"/>
</dbReference>
<organism evidence="5 6">
    <name type="scientific">Devosia insulae DS-56</name>
    <dbReference type="NCBI Taxonomy" id="1116389"/>
    <lineage>
        <taxon>Bacteria</taxon>
        <taxon>Pseudomonadati</taxon>
        <taxon>Pseudomonadota</taxon>
        <taxon>Alphaproteobacteria</taxon>
        <taxon>Hyphomicrobiales</taxon>
        <taxon>Devosiaceae</taxon>
        <taxon>Devosia</taxon>
    </lineage>
</organism>
<dbReference type="Gene3D" id="1.10.10.60">
    <property type="entry name" value="Homeodomain-like"/>
    <property type="match status" value="1"/>
</dbReference>
<dbReference type="PROSITE" id="PS01124">
    <property type="entry name" value="HTH_ARAC_FAMILY_2"/>
    <property type="match status" value="1"/>
</dbReference>
<gene>
    <name evidence="5" type="ORF">VW23_020360</name>
</gene>
<dbReference type="Proteomes" id="UP000095463">
    <property type="component" value="Unassembled WGS sequence"/>
</dbReference>
<reference evidence="5 6" key="1">
    <citation type="journal article" date="2015" name="Genome Announc.">
        <title>Genome Assemblies of Three Soil-Associated Devosia species: D. insulae, D. limi, and D. soli.</title>
        <authorList>
            <person name="Hassan Y.I."/>
            <person name="Lepp D."/>
            <person name="Zhou T."/>
        </authorList>
    </citation>
    <scope>NUCLEOTIDE SEQUENCE [LARGE SCALE GENOMIC DNA]</scope>
    <source>
        <strain evidence="5 6">DS-56</strain>
    </source>
</reference>
<dbReference type="InterPro" id="IPR018060">
    <property type="entry name" value="HTH_AraC"/>
</dbReference>
<keyword evidence="2" id="KW-0238">DNA-binding</keyword>
<evidence type="ECO:0000256" key="3">
    <source>
        <dbReference type="ARBA" id="ARBA00023163"/>
    </source>
</evidence>
<keyword evidence="3" id="KW-0804">Transcription</keyword>
<evidence type="ECO:0000256" key="2">
    <source>
        <dbReference type="ARBA" id="ARBA00023125"/>
    </source>
</evidence>
<name>A0A1E5XPU4_9HYPH</name>
<dbReference type="Pfam" id="PF12833">
    <property type="entry name" value="HTH_18"/>
    <property type="match status" value="1"/>
</dbReference>
<sequence length="276" mass="30749">MRQGDPKPIDPAEKPARGLLHQRTSFEHFELTRFEPSADLADWVEHHWMILYDLGDRPPYTQRNLSHPNQHVVIDSRGETGIFGAATGVFETTLSGSGRVFATKFWPGAFRPLFGRPVSALSDTWVPVEAVFSRTSEDLQQEFAGLNDPVGMAERMEEMVRARLPEPDEKAQLARRIVTFAEVNLELISAGELAGAFGLGLRALQRLFDEYVGVPPKWVIDRYRMLEAVEALNAGGTETLTQLAHRLGYFDQAAFNHAFEKLTGAAPGAFLARQEG</sequence>
<dbReference type="Pfam" id="PF20240">
    <property type="entry name" value="DUF6597"/>
    <property type="match status" value="1"/>
</dbReference>
<dbReference type="PANTHER" id="PTHR46796">
    <property type="entry name" value="HTH-TYPE TRANSCRIPTIONAL ACTIVATOR RHAS-RELATED"/>
    <property type="match status" value="1"/>
</dbReference>
<dbReference type="RefSeq" id="WP_069910172.1">
    <property type="nucleotide sequence ID" value="NZ_LAJE02000195.1"/>
</dbReference>
<feature type="domain" description="HTH araC/xylS-type" evidence="4">
    <location>
        <begin position="175"/>
        <end position="273"/>
    </location>
</feature>
<dbReference type="AlphaFoldDB" id="A0A1E5XPU4"/>
<comment type="caution">
    <text evidence="5">The sequence shown here is derived from an EMBL/GenBank/DDBJ whole genome shotgun (WGS) entry which is preliminary data.</text>
</comment>
<dbReference type="SMART" id="SM00342">
    <property type="entry name" value="HTH_ARAC"/>
    <property type="match status" value="1"/>
</dbReference>
<proteinExistence type="predicted"/>
<keyword evidence="1" id="KW-0805">Transcription regulation</keyword>
<dbReference type="InterPro" id="IPR050204">
    <property type="entry name" value="AraC_XylS_family_regulators"/>
</dbReference>
<evidence type="ECO:0000313" key="5">
    <source>
        <dbReference type="EMBL" id="OEO30627.1"/>
    </source>
</evidence>
<keyword evidence="6" id="KW-1185">Reference proteome</keyword>
<dbReference type="EMBL" id="LAJE02000195">
    <property type="protein sequence ID" value="OEO30627.1"/>
    <property type="molecule type" value="Genomic_DNA"/>
</dbReference>
<evidence type="ECO:0000256" key="1">
    <source>
        <dbReference type="ARBA" id="ARBA00023015"/>
    </source>
</evidence>
<dbReference type="GO" id="GO:0003700">
    <property type="term" value="F:DNA-binding transcription factor activity"/>
    <property type="evidence" value="ECO:0007669"/>
    <property type="project" value="InterPro"/>
</dbReference>
<dbReference type="PROSITE" id="PS00041">
    <property type="entry name" value="HTH_ARAC_FAMILY_1"/>
    <property type="match status" value="1"/>
</dbReference>
<evidence type="ECO:0000313" key="6">
    <source>
        <dbReference type="Proteomes" id="UP000095463"/>
    </source>
</evidence>
<dbReference type="OrthoDB" id="9815799at2"/>
<evidence type="ECO:0000259" key="4">
    <source>
        <dbReference type="PROSITE" id="PS01124"/>
    </source>
</evidence>
<dbReference type="InterPro" id="IPR018062">
    <property type="entry name" value="HTH_AraC-typ_CS"/>
</dbReference>
<dbReference type="GO" id="GO:0043565">
    <property type="term" value="F:sequence-specific DNA binding"/>
    <property type="evidence" value="ECO:0007669"/>
    <property type="project" value="InterPro"/>
</dbReference>
<protein>
    <recommendedName>
        <fullName evidence="4">HTH araC/xylS-type domain-containing protein</fullName>
    </recommendedName>
</protein>
<accession>A0A1E5XPU4</accession>